<feature type="compositionally biased region" description="Basic and acidic residues" evidence="1">
    <location>
        <begin position="494"/>
        <end position="504"/>
    </location>
</feature>
<keyword evidence="3" id="KW-1185">Reference proteome</keyword>
<proteinExistence type="predicted"/>
<feature type="compositionally biased region" description="Low complexity" evidence="1">
    <location>
        <begin position="471"/>
        <end position="493"/>
    </location>
</feature>
<evidence type="ECO:0000313" key="3">
    <source>
        <dbReference type="Proteomes" id="UP001303115"/>
    </source>
</evidence>
<sequence length="622" mass="65979">METTTVNQSSPLGIARKPLGLAGFAGGPLKPITQGFAIFFEALLCSVALGNADTIETLSHLDICAVNDAHLTKSVSDKVIKEDKHTIEAPVIASDITTDCDKSDTETVAAECTLATENTLALSTESAIKTPENSVITEENASPKEDTITCAEDIAPVDISSVVDITLDTEPTVAESTTHTPTIIDTASDSPEEAEATEIEITTATESVAAECTLDTDAQATEDISDTSDTLITPQDETVAITPAADSTQATIGISVSDDIPESPLEAIEPTEDIQVTAEVVCTEDTHVADIAIETTEVIQETPASETAQAIQDMPPALKNIAVPGLVEDSESDIKAVIRDILETNEDLDFDTDIEAEAENELTQRAVHTMESIPEKELATIPMPAPTYPLIFEDDFDAAVSSIFNVQFEDLMDIDAAWSIPRIAEKGKSEREILRERLANKETAQFNPQNLRLEKAARALTINGPVPVKAATKTAEPAAETATPTTPVEPETAVPKDEAETLADAENKTEALETTFSDTEEATIQKAKEITSRNHSRSSSESSTVSNLSAEAGFDSAPCPGTPMTEHTGTPTKKGASQAISTEETIPQQAIDTGKNIAGNAENQTEEPAAEAIAEEEDETTD</sequence>
<gene>
    <name evidence="2" type="ORF">C8A01DRAFT_20509</name>
</gene>
<name>A0AAN6P605_9PEZI</name>
<feature type="compositionally biased region" description="Low complexity" evidence="1">
    <location>
        <begin position="537"/>
        <end position="549"/>
    </location>
</feature>
<organism evidence="2 3">
    <name type="scientific">Parachaetomium inaequale</name>
    <dbReference type="NCBI Taxonomy" id="2588326"/>
    <lineage>
        <taxon>Eukaryota</taxon>
        <taxon>Fungi</taxon>
        <taxon>Dikarya</taxon>
        <taxon>Ascomycota</taxon>
        <taxon>Pezizomycotina</taxon>
        <taxon>Sordariomycetes</taxon>
        <taxon>Sordariomycetidae</taxon>
        <taxon>Sordariales</taxon>
        <taxon>Chaetomiaceae</taxon>
        <taxon>Parachaetomium</taxon>
    </lineage>
</organism>
<feature type="compositionally biased region" description="Polar residues" evidence="1">
    <location>
        <begin position="578"/>
        <end position="591"/>
    </location>
</feature>
<feature type="region of interest" description="Disordered" evidence="1">
    <location>
        <begin position="471"/>
        <end position="504"/>
    </location>
</feature>
<feature type="region of interest" description="Disordered" evidence="1">
    <location>
        <begin position="527"/>
        <end position="622"/>
    </location>
</feature>
<protein>
    <submittedName>
        <fullName evidence="2">Uncharacterized protein</fullName>
    </submittedName>
</protein>
<evidence type="ECO:0000256" key="1">
    <source>
        <dbReference type="SAM" id="MobiDB-lite"/>
    </source>
</evidence>
<accession>A0AAN6P605</accession>
<dbReference type="EMBL" id="MU854612">
    <property type="protein sequence ID" value="KAK4032419.1"/>
    <property type="molecule type" value="Genomic_DNA"/>
</dbReference>
<evidence type="ECO:0000313" key="2">
    <source>
        <dbReference type="EMBL" id="KAK4032419.1"/>
    </source>
</evidence>
<comment type="caution">
    <text evidence="2">The sequence shown here is derived from an EMBL/GenBank/DDBJ whole genome shotgun (WGS) entry which is preliminary data.</text>
</comment>
<reference evidence="3" key="1">
    <citation type="journal article" date="2023" name="Mol. Phylogenet. Evol.">
        <title>Genome-scale phylogeny and comparative genomics of the fungal order Sordariales.</title>
        <authorList>
            <person name="Hensen N."/>
            <person name="Bonometti L."/>
            <person name="Westerberg I."/>
            <person name="Brannstrom I.O."/>
            <person name="Guillou S."/>
            <person name="Cros-Aarteil S."/>
            <person name="Calhoun S."/>
            <person name="Haridas S."/>
            <person name="Kuo A."/>
            <person name="Mondo S."/>
            <person name="Pangilinan J."/>
            <person name="Riley R."/>
            <person name="LaButti K."/>
            <person name="Andreopoulos B."/>
            <person name="Lipzen A."/>
            <person name="Chen C."/>
            <person name="Yan M."/>
            <person name="Daum C."/>
            <person name="Ng V."/>
            <person name="Clum A."/>
            <person name="Steindorff A."/>
            <person name="Ohm R.A."/>
            <person name="Martin F."/>
            <person name="Silar P."/>
            <person name="Natvig D.O."/>
            <person name="Lalanne C."/>
            <person name="Gautier V."/>
            <person name="Ament-Velasquez S.L."/>
            <person name="Kruys A."/>
            <person name="Hutchinson M.I."/>
            <person name="Powell A.J."/>
            <person name="Barry K."/>
            <person name="Miller A.N."/>
            <person name="Grigoriev I.V."/>
            <person name="Debuchy R."/>
            <person name="Gladieux P."/>
            <person name="Hiltunen Thoren M."/>
            <person name="Johannesson H."/>
        </authorList>
    </citation>
    <scope>NUCLEOTIDE SEQUENCE [LARGE SCALE GENOMIC DNA]</scope>
    <source>
        <strain evidence="3">CBS 284.82</strain>
    </source>
</reference>
<feature type="compositionally biased region" description="Acidic residues" evidence="1">
    <location>
        <begin position="604"/>
        <end position="622"/>
    </location>
</feature>
<dbReference type="Proteomes" id="UP001303115">
    <property type="component" value="Unassembled WGS sequence"/>
</dbReference>
<dbReference type="AlphaFoldDB" id="A0AAN6P605"/>